<dbReference type="RefSeq" id="WP_262840532.1">
    <property type="nucleotide sequence ID" value="NZ_JANZYP010000001.1"/>
</dbReference>
<feature type="region of interest" description="Disordered" evidence="1">
    <location>
        <begin position="30"/>
        <end position="60"/>
    </location>
</feature>
<evidence type="ECO:0000256" key="2">
    <source>
        <dbReference type="SAM" id="Phobius"/>
    </source>
</evidence>
<keyword evidence="2" id="KW-0472">Membrane</keyword>
<organism evidence="3 4">
    <name type="scientific">Sphaerisporangium corydalis</name>
    <dbReference type="NCBI Taxonomy" id="1441875"/>
    <lineage>
        <taxon>Bacteria</taxon>
        <taxon>Bacillati</taxon>
        <taxon>Actinomycetota</taxon>
        <taxon>Actinomycetes</taxon>
        <taxon>Streptosporangiales</taxon>
        <taxon>Streptosporangiaceae</taxon>
        <taxon>Sphaerisporangium</taxon>
    </lineage>
</organism>
<gene>
    <name evidence="3" type="ORF">ACFO8L_15945</name>
</gene>
<feature type="compositionally biased region" description="Low complexity" evidence="1">
    <location>
        <begin position="34"/>
        <end position="51"/>
    </location>
</feature>
<comment type="caution">
    <text evidence="3">The sequence shown here is derived from an EMBL/GenBank/DDBJ whole genome shotgun (WGS) entry which is preliminary data.</text>
</comment>
<name>A0ABV9EG86_9ACTN</name>
<dbReference type="Proteomes" id="UP001595891">
    <property type="component" value="Unassembled WGS sequence"/>
</dbReference>
<keyword evidence="4" id="KW-1185">Reference proteome</keyword>
<dbReference type="EMBL" id="JBHSFN010000009">
    <property type="protein sequence ID" value="MFC4587587.1"/>
    <property type="molecule type" value="Genomic_DNA"/>
</dbReference>
<keyword evidence="2" id="KW-1133">Transmembrane helix</keyword>
<proteinExistence type="predicted"/>
<reference evidence="4" key="1">
    <citation type="journal article" date="2019" name="Int. J. Syst. Evol. Microbiol.">
        <title>The Global Catalogue of Microorganisms (GCM) 10K type strain sequencing project: providing services to taxonomists for standard genome sequencing and annotation.</title>
        <authorList>
            <consortium name="The Broad Institute Genomics Platform"/>
            <consortium name="The Broad Institute Genome Sequencing Center for Infectious Disease"/>
            <person name="Wu L."/>
            <person name="Ma J."/>
        </authorList>
    </citation>
    <scope>NUCLEOTIDE SEQUENCE [LARGE SCALE GENOMIC DNA]</scope>
    <source>
        <strain evidence="4">CCUG 49560</strain>
    </source>
</reference>
<keyword evidence="2" id="KW-0812">Transmembrane</keyword>
<evidence type="ECO:0000256" key="1">
    <source>
        <dbReference type="SAM" id="MobiDB-lite"/>
    </source>
</evidence>
<accession>A0ABV9EG86</accession>
<evidence type="ECO:0000313" key="3">
    <source>
        <dbReference type="EMBL" id="MFC4587587.1"/>
    </source>
</evidence>
<evidence type="ECO:0000313" key="4">
    <source>
        <dbReference type="Proteomes" id="UP001595891"/>
    </source>
</evidence>
<evidence type="ECO:0008006" key="5">
    <source>
        <dbReference type="Google" id="ProtNLM"/>
    </source>
</evidence>
<sequence length="302" mass="31412">MSTRVLVVALSGVVAVLLVVIVILVAGRGDGGERASAPRTATPATVTATPASPAPVTPAPVRSWDKGRCLDVVAVEDTPGPAGVVPCESPGARSKIIALAANAPAGCPPPTDASREVPAAAGGTEGRGACLRNLAGPHAGDPGKGGGILRVGDCVYIAEPSDTKDTHPQERPCTDKWGPGKIYGFYKKKSQCKYPSGYYDDHYTNRRDHSSKPVICTTEGYDVVDPGAHYAKGICVRKPRTFASGLPGARTVVGDLDKISCGAKKAWSKVVATVSHSECPRGTTSTLVDTHWYPSTTCLRKL</sequence>
<protein>
    <recommendedName>
        <fullName evidence="5">Serine/threonine protein kinase</fullName>
    </recommendedName>
</protein>
<feature type="transmembrane region" description="Helical" evidence="2">
    <location>
        <begin position="6"/>
        <end position="26"/>
    </location>
</feature>